<keyword evidence="1" id="KW-1133">Transmembrane helix</keyword>
<keyword evidence="3" id="KW-1185">Reference proteome</keyword>
<keyword evidence="1" id="KW-0472">Membrane</keyword>
<feature type="transmembrane region" description="Helical" evidence="1">
    <location>
        <begin position="40"/>
        <end position="62"/>
    </location>
</feature>
<evidence type="ECO:0000256" key="1">
    <source>
        <dbReference type="SAM" id="Phobius"/>
    </source>
</evidence>
<gene>
    <name evidence="2" type="ORF">DC28_08340</name>
</gene>
<feature type="transmembrane region" description="Helical" evidence="1">
    <location>
        <begin position="83"/>
        <end position="112"/>
    </location>
</feature>
<keyword evidence="1" id="KW-0812">Transmembrane</keyword>
<comment type="caution">
    <text evidence="2">The sequence shown here is derived from an EMBL/GenBank/DDBJ whole genome shotgun (WGS) entry which is preliminary data.</text>
</comment>
<protein>
    <submittedName>
        <fullName evidence="2">Uncharacterized protein</fullName>
    </submittedName>
</protein>
<organism evidence="2 3">
    <name type="scientific">Spirochaeta lutea</name>
    <dbReference type="NCBI Taxonomy" id="1480694"/>
    <lineage>
        <taxon>Bacteria</taxon>
        <taxon>Pseudomonadati</taxon>
        <taxon>Spirochaetota</taxon>
        <taxon>Spirochaetia</taxon>
        <taxon>Spirochaetales</taxon>
        <taxon>Spirochaetaceae</taxon>
        <taxon>Spirochaeta</taxon>
    </lineage>
</organism>
<dbReference type="EMBL" id="JNUP01000064">
    <property type="protein sequence ID" value="KGE71833.1"/>
    <property type="molecule type" value="Genomic_DNA"/>
</dbReference>
<name>A0A098QWT2_9SPIO</name>
<dbReference type="Proteomes" id="UP000029692">
    <property type="component" value="Unassembled WGS sequence"/>
</dbReference>
<sequence length="146" mass="15594">MLLLFSRVFVARMVAVLAGLAILIVADTLGLMFLGQAWGAYGALGWSGLASLLITVLVILRLQAARALLLERLKAGQLSSGILYRYIGLAVVVIPAILPGPVSLGLCLFLYIPGMRWLVGRLVLGARSDVRRALVQHLAADHHEAG</sequence>
<feature type="transmembrane region" description="Helical" evidence="1">
    <location>
        <begin position="9"/>
        <end position="34"/>
    </location>
</feature>
<accession>A0A098QWT2</accession>
<dbReference type="AlphaFoldDB" id="A0A098QWT2"/>
<reference evidence="2 3" key="1">
    <citation type="submission" date="2014-05" db="EMBL/GenBank/DDBJ databases">
        <title>De novo Genome Sequence of Spirocheata sp.</title>
        <authorList>
            <person name="Shivani Y."/>
            <person name="Subhash Y."/>
            <person name="Tushar L."/>
            <person name="Sasikala C."/>
            <person name="Ramana C.V."/>
        </authorList>
    </citation>
    <scope>NUCLEOTIDE SEQUENCE [LARGE SCALE GENOMIC DNA]</scope>
    <source>
        <strain evidence="2 3">JC230</strain>
    </source>
</reference>
<proteinExistence type="predicted"/>
<evidence type="ECO:0000313" key="3">
    <source>
        <dbReference type="Proteomes" id="UP000029692"/>
    </source>
</evidence>
<evidence type="ECO:0000313" key="2">
    <source>
        <dbReference type="EMBL" id="KGE71833.1"/>
    </source>
</evidence>